<proteinExistence type="predicted"/>
<evidence type="ECO:0000259" key="5">
    <source>
        <dbReference type="Pfam" id="PF00501"/>
    </source>
</evidence>
<dbReference type="GO" id="GO:0004467">
    <property type="term" value="F:long-chain fatty acid-CoA ligase activity"/>
    <property type="evidence" value="ECO:0007669"/>
    <property type="project" value="UniProtKB-EC"/>
</dbReference>
<dbReference type="InterPro" id="IPR020845">
    <property type="entry name" value="AMP-binding_CS"/>
</dbReference>
<evidence type="ECO:0000256" key="1">
    <source>
        <dbReference type="ARBA" id="ARBA00022598"/>
    </source>
</evidence>
<dbReference type="InterPro" id="IPR045851">
    <property type="entry name" value="AMP-bd_C_sf"/>
</dbReference>
<dbReference type="GO" id="GO:0016020">
    <property type="term" value="C:membrane"/>
    <property type="evidence" value="ECO:0007669"/>
    <property type="project" value="TreeGrafter"/>
</dbReference>
<feature type="domain" description="AMP-dependent synthetase/ligase" evidence="5">
    <location>
        <begin position="40"/>
        <end position="459"/>
    </location>
</feature>
<keyword evidence="2" id="KW-0276">Fatty acid metabolism</keyword>
<dbReference type="Gene3D" id="3.30.300.30">
    <property type="match status" value="1"/>
</dbReference>
<evidence type="ECO:0000256" key="4">
    <source>
        <dbReference type="ARBA" id="ARBA00024484"/>
    </source>
</evidence>
<dbReference type="InterPro" id="IPR000873">
    <property type="entry name" value="AMP-dep_synth/lig_dom"/>
</dbReference>
<dbReference type="InterPro" id="IPR042099">
    <property type="entry name" value="ANL_N_sf"/>
</dbReference>
<organism evidence="6">
    <name type="scientific">Deinococcus sp. VB142</name>
    <dbReference type="NCBI Taxonomy" id="3112952"/>
    <lineage>
        <taxon>Bacteria</taxon>
        <taxon>Thermotogati</taxon>
        <taxon>Deinococcota</taxon>
        <taxon>Deinococci</taxon>
        <taxon>Deinococcales</taxon>
        <taxon>Deinococcaceae</taxon>
        <taxon>Deinococcus</taxon>
    </lineage>
</organism>
<evidence type="ECO:0000313" key="6">
    <source>
        <dbReference type="EMBL" id="WYF46191.1"/>
    </source>
</evidence>
<accession>A0AAU6Q752</accession>
<dbReference type="PROSITE" id="PS00455">
    <property type="entry name" value="AMP_BINDING"/>
    <property type="match status" value="1"/>
</dbReference>
<dbReference type="EMBL" id="CP149783">
    <property type="protein sequence ID" value="WYF46191.1"/>
    <property type="molecule type" value="Genomic_DNA"/>
</dbReference>
<keyword evidence="3" id="KW-0443">Lipid metabolism</keyword>
<sequence length="679" mass="75058">MTAPQSDAAGHLTAPQNEIFENRNLLGDVTRFTIPQLLAERARLSPTGVALRHKQFGIWNETTNAEYLERAREVAAGLHALGVRRGEKVAIIAENIPAWVFMEIGAQALGAVSVGVYQSSVASEVKYVVEYTDAVVVLAEDEEQVDKLLEHRHDLHPAHGGQVRKVIYEDGRGMAKHAGDDWFMSFGELLELGRRQPSDIFGTEAALGHPDDVCHFSLTSGTTGLPKAAMLTHRNLLYMGKSLGQVEKFQPGDDSLSFLPMAWIGEQMMTIGVALAGGITVNFPESSDTVMHDLVEIGPHFMFAPPRIWEGIQSQMFIRMQESYGPNRAIYRKLLQWSTDAADASLQGRRPGGLVALKRWLAYWGLTRPLLDQLGLLRLKHAYTGGAALGPDVFRFYHGLGVNLKQIYGQTENIGIAYVHRDGDVRFDTVGKPLPGGECRIDESGEIISRSPAVCQGYYKKPEATAETIRDGWLHSGDAGRITADGHLQVIDRLSDVMQTARGERFSPQYIENRLKFSPYIKEAVVLGDGCDEVTAILNVDPMTAGQWAEKQRLAYTTYMDLSSKPELAALIAGEVQQANTRLEPHERISRFVLLYKLLDADDEELTRTGKVRRKVIAQKYAPVVEALYDGSREKQVEAVFKYQDGQEQRVQTRLTVHPVPGMAPAARPSSPAAPLAHA</sequence>
<dbReference type="RefSeq" id="WP_339097645.1">
    <property type="nucleotide sequence ID" value="NZ_CP149783.1"/>
</dbReference>
<dbReference type="SUPFAM" id="SSF56801">
    <property type="entry name" value="Acetyl-CoA synthetase-like"/>
    <property type="match status" value="1"/>
</dbReference>
<evidence type="ECO:0000256" key="3">
    <source>
        <dbReference type="ARBA" id="ARBA00023098"/>
    </source>
</evidence>
<comment type="catalytic activity">
    <reaction evidence="4">
        <text>a long-chain fatty acid + ATP + CoA = a long-chain fatty acyl-CoA + AMP + diphosphate</text>
        <dbReference type="Rhea" id="RHEA:15421"/>
        <dbReference type="ChEBI" id="CHEBI:30616"/>
        <dbReference type="ChEBI" id="CHEBI:33019"/>
        <dbReference type="ChEBI" id="CHEBI:57287"/>
        <dbReference type="ChEBI" id="CHEBI:57560"/>
        <dbReference type="ChEBI" id="CHEBI:83139"/>
        <dbReference type="ChEBI" id="CHEBI:456215"/>
        <dbReference type="EC" id="6.2.1.3"/>
    </reaction>
    <physiologicalReaction direction="left-to-right" evidence="4">
        <dbReference type="Rhea" id="RHEA:15422"/>
    </physiologicalReaction>
</comment>
<name>A0AAU6Q752_9DEIO</name>
<dbReference type="AlphaFoldDB" id="A0AAU6Q752"/>
<dbReference type="Pfam" id="PF23562">
    <property type="entry name" value="AMP-binding_C_3"/>
    <property type="match status" value="1"/>
</dbReference>
<reference evidence="6" key="1">
    <citation type="submission" date="2024-03" db="EMBL/GenBank/DDBJ databases">
        <title>Deinococcus weizhi sp. nov., isolated from human skin.</title>
        <authorList>
            <person name="Wei Z."/>
            <person name="Tian F."/>
            <person name="Yang C."/>
            <person name="Xin L.T."/>
            <person name="Wen Z.J."/>
            <person name="Lan K.C."/>
            <person name="Yu L."/>
            <person name="Zhe W."/>
            <person name="Dan F.D."/>
            <person name="Jun W."/>
            <person name="Rui Z."/>
            <person name="Yong X.J."/>
            <person name="Ting Y."/>
            <person name="Wei X."/>
            <person name="Xu Z.G."/>
            <person name="Xin Z."/>
            <person name="Dong F.G."/>
            <person name="Ni X.M."/>
            <person name="Zheng M.G."/>
            <person name="Chun Y."/>
            <person name="Qian W.X."/>
        </authorList>
    </citation>
    <scope>NUCLEOTIDE SEQUENCE</scope>
    <source>
        <strain evidence="6">VB142</strain>
    </source>
</reference>
<keyword evidence="1" id="KW-0436">Ligase</keyword>
<dbReference type="Pfam" id="PF00501">
    <property type="entry name" value="AMP-binding"/>
    <property type="match status" value="1"/>
</dbReference>
<dbReference type="PANTHER" id="PTHR43272">
    <property type="entry name" value="LONG-CHAIN-FATTY-ACID--COA LIGASE"/>
    <property type="match status" value="1"/>
</dbReference>
<dbReference type="Gene3D" id="3.40.50.12780">
    <property type="entry name" value="N-terminal domain of ligase-like"/>
    <property type="match status" value="1"/>
</dbReference>
<gene>
    <name evidence="6" type="ORF">WDJ50_17390</name>
</gene>
<protein>
    <submittedName>
        <fullName evidence="6">AMP-binding protein</fullName>
    </submittedName>
</protein>
<dbReference type="PANTHER" id="PTHR43272:SF32">
    <property type="entry name" value="AMP-DEPENDENT SYNTHETASE_LIGASE DOMAIN-CONTAINING PROTEIN"/>
    <property type="match status" value="1"/>
</dbReference>
<evidence type="ECO:0000256" key="2">
    <source>
        <dbReference type="ARBA" id="ARBA00022832"/>
    </source>
</evidence>